<dbReference type="Proteomes" id="UP000306918">
    <property type="component" value="Unassembled WGS sequence"/>
</dbReference>
<proteinExistence type="predicted"/>
<keyword evidence="1" id="KW-0472">Membrane</keyword>
<reference evidence="2 3" key="1">
    <citation type="submission" date="2019-04" db="EMBL/GenBank/DDBJ databases">
        <title>Niastella caeni sp. nov., isolated from activated sludge.</title>
        <authorList>
            <person name="Sheng M."/>
        </authorList>
    </citation>
    <scope>NUCLEOTIDE SEQUENCE [LARGE SCALE GENOMIC DNA]</scope>
    <source>
        <strain evidence="2 3">HX-2-15</strain>
    </source>
</reference>
<organism evidence="2 3">
    <name type="scientific">Niastella caeni</name>
    <dbReference type="NCBI Taxonomy" id="2569763"/>
    <lineage>
        <taxon>Bacteria</taxon>
        <taxon>Pseudomonadati</taxon>
        <taxon>Bacteroidota</taxon>
        <taxon>Chitinophagia</taxon>
        <taxon>Chitinophagales</taxon>
        <taxon>Chitinophagaceae</taxon>
        <taxon>Niastella</taxon>
    </lineage>
</organism>
<keyword evidence="3" id="KW-1185">Reference proteome</keyword>
<accession>A0A4S8HA73</accession>
<name>A0A4S8HA73_9BACT</name>
<keyword evidence="1" id="KW-1133">Transmembrane helix</keyword>
<comment type="caution">
    <text evidence="2">The sequence shown here is derived from an EMBL/GenBank/DDBJ whole genome shotgun (WGS) entry which is preliminary data.</text>
</comment>
<keyword evidence="1" id="KW-0812">Transmembrane</keyword>
<dbReference type="RefSeq" id="WP_136580966.1">
    <property type="nucleotide sequence ID" value="NZ_STFF01000017.1"/>
</dbReference>
<gene>
    <name evidence="2" type="ORF">FAM09_30500</name>
</gene>
<dbReference type="AlphaFoldDB" id="A0A4S8HA73"/>
<sequence>MKKKNWFLLIIILTAGLLIAIVFWIYAKRIEQIENKMIRASISDHCVPAPADPPYFEIL</sequence>
<dbReference type="OrthoDB" id="9923578at2"/>
<evidence type="ECO:0000313" key="2">
    <source>
        <dbReference type="EMBL" id="THU30234.1"/>
    </source>
</evidence>
<feature type="transmembrane region" description="Helical" evidence="1">
    <location>
        <begin position="6"/>
        <end position="27"/>
    </location>
</feature>
<dbReference type="EMBL" id="STFF01000017">
    <property type="protein sequence ID" value="THU30234.1"/>
    <property type="molecule type" value="Genomic_DNA"/>
</dbReference>
<evidence type="ECO:0000256" key="1">
    <source>
        <dbReference type="SAM" id="Phobius"/>
    </source>
</evidence>
<evidence type="ECO:0000313" key="3">
    <source>
        <dbReference type="Proteomes" id="UP000306918"/>
    </source>
</evidence>
<protein>
    <submittedName>
        <fullName evidence="2">Uncharacterized protein</fullName>
    </submittedName>
</protein>